<evidence type="ECO:0000313" key="1">
    <source>
        <dbReference type="EMBL" id="RZB69193.1"/>
    </source>
</evidence>
<organism evidence="1 2">
    <name type="scientific">Glycine soja</name>
    <name type="common">Wild soybean</name>
    <dbReference type="NCBI Taxonomy" id="3848"/>
    <lineage>
        <taxon>Eukaryota</taxon>
        <taxon>Viridiplantae</taxon>
        <taxon>Streptophyta</taxon>
        <taxon>Embryophyta</taxon>
        <taxon>Tracheophyta</taxon>
        <taxon>Spermatophyta</taxon>
        <taxon>Magnoliopsida</taxon>
        <taxon>eudicotyledons</taxon>
        <taxon>Gunneridae</taxon>
        <taxon>Pentapetalae</taxon>
        <taxon>rosids</taxon>
        <taxon>fabids</taxon>
        <taxon>Fabales</taxon>
        <taxon>Fabaceae</taxon>
        <taxon>Papilionoideae</taxon>
        <taxon>50 kb inversion clade</taxon>
        <taxon>NPAAA clade</taxon>
        <taxon>indigoferoid/millettioid clade</taxon>
        <taxon>Phaseoleae</taxon>
        <taxon>Glycine</taxon>
        <taxon>Glycine subgen. Soja</taxon>
    </lineage>
</organism>
<proteinExistence type="predicted"/>
<comment type="caution">
    <text evidence="1">The sequence shown here is derived from an EMBL/GenBank/DDBJ whole genome shotgun (WGS) entry which is preliminary data.</text>
</comment>
<name>A0A445H6E5_GLYSO</name>
<reference evidence="1 2" key="1">
    <citation type="submission" date="2018-09" db="EMBL/GenBank/DDBJ databases">
        <title>A high-quality reference genome of wild soybean provides a powerful tool to mine soybean genomes.</title>
        <authorList>
            <person name="Xie M."/>
            <person name="Chung C.Y.L."/>
            <person name="Li M.-W."/>
            <person name="Wong F.-L."/>
            <person name="Chan T.-F."/>
            <person name="Lam H.-M."/>
        </authorList>
    </citation>
    <scope>NUCLEOTIDE SEQUENCE [LARGE SCALE GENOMIC DNA]</scope>
    <source>
        <strain evidence="2">cv. W05</strain>
        <tissue evidence="1">Hypocotyl of etiolated seedlings</tissue>
    </source>
</reference>
<sequence length="128" mass="14935">MIKDHIAPFAITFSFHHGDSTSGAMRISLVVTKEELKRMLRDRNENDSQQTSLELLPSNMMLRDKRGNFDIPKGSNARKKEMSTVTTRWRQFKSSLTTKYVYADNEGQQKHDLFVKYGLEQETWDEFA</sequence>
<dbReference type="EMBL" id="QZWG01000014">
    <property type="protein sequence ID" value="RZB69193.1"/>
    <property type="molecule type" value="Genomic_DNA"/>
</dbReference>
<protein>
    <submittedName>
        <fullName evidence="1">Uncharacterized protein</fullName>
    </submittedName>
</protein>
<accession>A0A445H6E5</accession>
<evidence type="ECO:0000313" key="2">
    <source>
        <dbReference type="Proteomes" id="UP000289340"/>
    </source>
</evidence>
<gene>
    <name evidence="1" type="ORF">D0Y65_038801</name>
</gene>
<dbReference type="Proteomes" id="UP000289340">
    <property type="component" value="Chromosome 14"/>
</dbReference>
<keyword evidence="2" id="KW-1185">Reference proteome</keyword>
<dbReference type="AlphaFoldDB" id="A0A445H6E5"/>